<organism evidence="6 7">
    <name type="scientific">Daphnia pulex</name>
    <name type="common">Water flea</name>
    <dbReference type="NCBI Taxonomy" id="6669"/>
    <lineage>
        <taxon>Eukaryota</taxon>
        <taxon>Metazoa</taxon>
        <taxon>Ecdysozoa</taxon>
        <taxon>Arthropoda</taxon>
        <taxon>Crustacea</taxon>
        <taxon>Branchiopoda</taxon>
        <taxon>Diplostraca</taxon>
        <taxon>Cladocera</taxon>
        <taxon>Anomopoda</taxon>
        <taxon>Daphniidae</taxon>
        <taxon>Daphnia</taxon>
    </lineage>
</organism>
<dbReference type="InParanoid" id="E9HCR7"/>
<feature type="region of interest" description="Disordered" evidence="5">
    <location>
        <begin position="130"/>
        <end position="212"/>
    </location>
</feature>
<dbReference type="KEGG" id="dpx:DAPPUDRAFT_309469"/>
<comment type="function">
    <text evidence="4">DNA-dependent RNA polymerase catalyzes the transcription of DNA into RNA using the four ribonucleoside triphosphates as substrates. Specific peripheric component of RNA polymerase III which synthesizes small RNAs, such as 5S rRNA and tRNAs.</text>
</comment>
<dbReference type="HOGENOM" id="CLU_084309_0_0_1"/>
<reference evidence="6 7" key="1">
    <citation type="journal article" date="2011" name="Science">
        <title>The ecoresponsive genome of Daphnia pulex.</title>
        <authorList>
            <person name="Colbourne J.K."/>
            <person name="Pfrender M.E."/>
            <person name="Gilbert D."/>
            <person name="Thomas W.K."/>
            <person name="Tucker A."/>
            <person name="Oakley T.H."/>
            <person name="Tokishita S."/>
            <person name="Aerts A."/>
            <person name="Arnold G.J."/>
            <person name="Basu M.K."/>
            <person name="Bauer D.J."/>
            <person name="Caceres C.E."/>
            <person name="Carmel L."/>
            <person name="Casola C."/>
            <person name="Choi J.H."/>
            <person name="Detter J.C."/>
            <person name="Dong Q."/>
            <person name="Dusheyko S."/>
            <person name="Eads B.D."/>
            <person name="Frohlich T."/>
            <person name="Geiler-Samerotte K.A."/>
            <person name="Gerlach D."/>
            <person name="Hatcher P."/>
            <person name="Jogdeo S."/>
            <person name="Krijgsveld J."/>
            <person name="Kriventseva E.V."/>
            <person name="Kultz D."/>
            <person name="Laforsch C."/>
            <person name="Lindquist E."/>
            <person name="Lopez J."/>
            <person name="Manak J.R."/>
            <person name="Muller J."/>
            <person name="Pangilinan J."/>
            <person name="Patwardhan R.P."/>
            <person name="Pitluck S."/>
            <person name="Pritham E.J."/>
            <person name="Rechtsteiner A."/>
            <person name="Rho M."/>
            <person name="Rogozin I.B."/>
            <person name="Sakarya O."/>
            <person name="Salamov A."/>
            <person name="Schaack S."/>
            <person name="Shapiro H."/>
            <person name="Shiga Y."/>
            <person name="Skalitzky C."/>
            <person name="Smith Z."/>
            <person name="Souvorov A."/>
            <person name="Sung W."/>
            <person name="Tang Z."/>
            <person name="Tsuchiya D."/>
            <person name="Tu H."/>
            <person name="Vos H."/>
            <person name="Wang M."/>
            <person name="Wolf Y.I."/>
            <person name="Yamagata H."/>
            <person name="Yamada T."/>
            <person name="Ye Y."/>
            <person name="Shaw J.R."/>
            <person name="Andrews J."/>
            <person name="Crease T.J."/>
            <person name="Tang H."/>
            <person name="Lucas S.M."/>
            <person name="Robertson H.M."/>
            <person name="Bork P."/>
            <person name="Koonin E.V."/>
            <person name="Zdobnov E.M."/>
            <person name="Grigoriev I.V."/>
            <person name="Lynch M."/>
            <person name="Boore J.L."/>
        </authorList>
    </citation>
    <scope>NUCLEOTIDE SEQUENCE [LARGE SCALE GENOMIC DNA]</scope>
</reference>
<dbReference type="PhylomeDB" id="E9HCR7"/>
<keyword evidence="3 4" id="KW-0539">Nucleus</keyword>
<evidence type="ECO:0000313" key="6">
    <source>
        <dbReference type="EMBL" id="EFX70469.1"/>
    </source>
</evidence>
<evidence type="ECO:0000313" key="7">
    <source>
        <dbReference type="Proteomes" id="UP000000305"/>
    </source>
</evidence>
<evidence type="ECO:0000256" key="1">
    <source>
        <dbReference type="ARBA" id="ARBA00004123"/>
    </source>
</evidence>
<dbReference type="FunCoup" id="E9HCR7">
    <property type="interactions" value="263"/>
</dbReference>
<evidence type="ECO:0000256" key="3">
    <source>
        <dbReference type="ARBA" id="ARBA00023242"/>
    </source>
</evidence>
<dbReference type="Proteomes" id="UP000000305">
    <property type="component" value="Unassembled WGS sequence"/>
</dbReference>
<feature type="compositionally biased region" description="Basic and acidic residues" evidence="5">
    <location>
        <begin position="130"/>
        <end position="144"/>
    </location>
</feature>
<keyword evidence="7" id="KW-1185">Reference proteome</keyword>
<feature type="compositionally biased region" description="Acidic residues" evidence="5">
    <location>
        <begin position="198"/>
        <end position="212"/>
    </location>
</feature>
<dbReference type="PANTHER" id="PTHR15367">
    <property type="entry name" value="DNA-DIRECTED RNA POLYMERASE III"/>
    <property type="match status" value="1"/>
</dbReference>
<evidence type="ECO:0000256" key="4">
    <source>
        <dbReference type="PIRNR" id="PIRNR000777"/>
    </source>
</evidence>
<evidence type="ECO:0000256" key="5">
    <source>
        <dbReference type="SAM" id="MobiDB-lite"/>
    </source>
</evidence>
<sequence>MGGRGRGRGNAVSFNIEQLGFGRGEAGPVSVTQPPPLFPSLENRPLPLIKDVENEYILVTQKDLSTRMRNSPFYLKKSEKINSTSYEKELPVLWNRMPAELRDETFTKRLATGKSKVTLNAKKKKVEDPDKIFAKLEKKERNESEVEEDGDGKEDEDDQDKSDDEKVENEDDVEEDLDEEMDDHTDYANNYFENGEAYLEDEEGQDDGEAQF</sequence>
<dbReference type="STRING" id="6669.E9HCR7"/>
<feature type="compositionally biased region" description="Acidic residues" evidence="5">
    <location>
        <begin position="145"/>
        <end position="183"/>
    </location>
</feature>
<dbReference type="PANTHER" id="PTHR15367:SF2">
    <property type="entry name" value="DNA-DIRECTED RNA POLYMERASE III SUBUNIT"/>
    <property type="match status" value="1"/>
</dbReference>
<gene>
    <name evidence="6" type="ORF">DAPPUDRAFT_309469</name>
</gene>
<comment type="subcellular location">
    <subcellularLocation>
        <location evidence="1 4">Nucleus</location>
    </subcellularLocation>
</comment>
<dbReference type="PIRSF" id="PIRSF000777">
    <property type="entry name" value="RNA_polIII_C31"/>
    <property type="match status" value="1"/>
</dbReference>
<protein>
    <recommendedName>
        <fullName evidence="4">DNA-directed RNA polymerase III subunit</fullName>
    </recommendedName>
</protein>
<dbReference type="InterPro" id="IPR024661">
    <property type="entry name" value="RNA_pol_III_Rpc31"/>
</dbReference>
<dbReference type="GO" id="GO:0005666">
    <property type="term" value="C:RNA polymerase III complex"/>
    <property type="evidence" value="ECO:0000318"/>
    <property type="project" value="GO_Central"/>
</dbReference>
<dbReference type="GO" id="GO:0006383">
    <property type="term" value="P:transcription by RNA polymerase III"/>
    <property type="evidence" value="ECO:0007669"/>
    <property type="project" value="UniProtKB-UniRule"/>
</dbReference>
<comment type="subunit">
    <text evidence="4">Component of the RNA polymerase III (Pol III) complex.</text>
</comment>
<dbReference type="Pfam" id="PF11705">
    <property type="entry name" value="RNA_pol_3_Rpc31"/>
    <property type="match status" value="1"/>
</dbReference>
<dbReference type="eggNOG" id="ENOG502QUPX">
    <property type="taxonomic scope" value="Eukaryota"/>
</dbReference>
<evidence type="ECO:0000256" key="2">
    <source>
        <dbReference type="ARBA" id="ARBA00008352"/>
    </source>
</evidence>
<accession>E9HCR7</accession>
<dbReference type="OMA" id="KDLHAPF"/>
<name>E9HCR7_DAPPU</name>
<dbReference type="AlphaFoldDB" id="E9HCR7"/>
<comment type="similarity">
    <text evidence="2 4">Belongs to the eukaryotic RPC7 RNA polymerase subunit family.</text>
</comment>
<dbReference type="OrthoDB" id="6367371at2759"/>
<proteinExistence type="inferred from homology"/>
<dbReference type="EMBL" id="GL732621">
    <property type="protein sequence ID" value="EFX70469.1"/>
    <property type="molecule type" value="Genomic_DNA"/>
</dbReference>